<dbReference type="InterPro" id="IPR006566">
    <property type="entry name" value="FBD"/>
</dbReference>
<dbReference type="AlphaFoldDB" id="A0A830BQG7"/>
<name>A0A830BQG7_9LAMI</name>
<dbReference type="EMBL" id="BMAC01000124">
    <property type="protein sequence ID" value="GFP86373.1"/>
    <property type="molecule type" value="Genomic_DNA"/>
</dbReference>
<evidence type="ECO:0000313" key="3">
    <source>
        <dbReference type="Proteomes" id="UP000653305"/>
    </source>
</evidence>
<dbReference type="PANTHER" id="PTHR31900">
    <property type="entry name" value="F-BOX/RNI SUPERFAMILY PROTEIN-RELATED"/>
    <property type="match status" value="1"/>
</dbReference>
<evidence type="ECO:0000313" key="2">
    <source>
        <dbReference type="EMBL" id="GFP86373.1"/>
    </source>
</evidence>
<dbReference type="Pfam" id="PF08387">
    <property type="entry name" value="FBD"/>
    <property type="match status" value="1"/>
</dbReference>
<sequence>MADWRFITKFLENADNLEVLKISFCFGNLKCRVEPKQVPACLVSRLGIVEIKDFNCTEQEFNMVRYILRNAQVLKKMEIYCLGSEISWKKKLETHKELSLFEQQSEACELAFPLR</sequence>
<protein>
    <submittedName>
        <fullName evidence="2">Probable fbd-associated F-box protein at1g32375</fullName>
    </submittedName>
</protein>
<organism evidence="2 3">
    <name type="scientific">Phtheirospermum japonicum</name>
    <dbReference type="NCBI Taxonomy" id="374723"/>
    <lineage>
        <taxon>Eukaryota</taxon>
        <taxon>Viridiplantae</taxon>
        <taxon>Streptophyta</taxon>
        <taxon>Embryophyta</taxon>
        <taxon>Tracheophyta</taxon>
        <taxon>Spermatophyta</taxon>
        <taxon>Magnoliopsida</taxon>
        <taxon>eudicotyledons</taxon>
        <taxon>Gunneridae</taxon>
        <taxon>Pentapetalae</taxon>
        <taxon>asterids</taxon>
        <taxon>lamiids</taxon>
        <taxon>Lamiales</taxon>
        <taxon>Orobanchaceae</taxon>
        <taxon>Orobanchaceae incertae sedis</taxon>
        <taxon>Phtheirospermum</taxon>
    </lineage>
</organism>
<comment type="caution">
    <text evidence="2">The sequence shown here is derived from an EMBL/GenBank/DDBJ whole genome shotgun (WGS) entry which is preliminary data.</text>
</comment>
<keyword evidence="3" id="KW-1185">Reference proteome</keyword>
<dbReference type="SMART" id="SM00579">
    <property type="entry name" value="FBD"/>
    <property type="match status" value="1"/>
</dbReference>
<dbReference type="PANTHER" id="PTHR31900:SF30">
    <property type="entry name" value="SUPERFAMILY PROTEIN, PUTATIVE-RELATED"/>
    <property type="match status" value="1"/>
</dbReference>
<evidence type="ECO:0000259" key="1">
    <source>
        <dbReference type="SMART" id="SM00579"/>
    </source>
</evidence>
<dbReference type="InterPro" id="IPR050232">
    <property type="entry name" value="FBL13/AtMIF1-like"/>
</dbReference>
<gene>
    <name evidence="2" type="ORF">PHJA_000781100</name>
</gene>
<feature type="domain" description="FBD" evidence="1">
    <location>
        <begin position="40"/>
        <end position="113"/>
    </location>
</feature>
<reference evidence="2" key="1">
    <citation type="submission" date="2020-07" db="EMBL/GenBank/DDBJ databases">
        <title>Ethylene signaling mediates host invasion by parasitic plants.</title>
        <authorList>
            <person name="Yoshida S."/>
        </authorList>
    </citation>
    <scope>NUCLEOTIDE SEQUENCE</scope>
    <source>
        <strain evidence="2">Okayama</strain>
    </source>
</reference>
<dbReference type="OrthoDB" id="1900471at2759"/>
<accession>A0A830BQG7</accession>
<proteinExistence type="predicted"/>
<dbReference type="Proteomes" id="UP000653305">
    <property type="component" value="Unassembled WGS sequence"/>
</dbReference>